<evidence type="ECO:0000256" key="3">
    <source>
        <dbReference type="ARBA" id="ARBA00022692"/>
    </source>
</evidence>
<evidence type="ECO:0000259" key="9">
    <source>
        <dbReference type="Pfam" id="PF12704"/>
    </source>
</evidence>
<evidence type="ECO:0000256" key="4">
    <source>
        <dbReference type="ARBA" id="ARBA00022989"/>
    </source>
</evidence>
<dbReference type="InParanoid" id="W0R9Q1"/>
<dbReference type="Pfam" id="PF02687">
    <property type="entry name" value="FtsX"/>
    <property type="match status" value="2"/>
</dbReference>
<dbReference type="PANTHER" id="PTHR30572:SF4">
    <property type="entry name" value="ABC TRANSPORTER PERMEASE YTRF"/>
    <property type="match status" value="1"/>
</dbReference>
<dbReference type="InterPro" id="IPR050250">
    <property type="entry name" value="Macrolide_Exporter_MacB"/>
</dbReference>
<gene>
    <name evidence="10" type="ORF">J421_0287</name>
</gene>
<dbReference type="GO" id="GO:0022857">
    <property type="term" value="F:transmembrane transporter activity"/>
    <property type="evidence" value="ECO:0007669"/>
    <property type="project" value="TreeGrafter"/>
</dbReference>
<feature type="domain" description="ABC3 transporter permease C-terminal" evidence="8">
    <location>
        <begin position="285"/>
        <end position="400"/>
    </location>
</feature>
<dbReference type="RefSeq" id="WP_025409382.1">
    <property type="nucleotide sequence ID" value="NZ_CP007128.1"/>
</dbReference>
<dbReference type="InterPro" id="IPR003838">
    <property type="entry name" value="ABC3_permease_C"/>
</dbReference>
<keyword evidence="3 7" id="KW-0812">Transmembrane</keyword>
<dbReference type="NCBIfam" id="TIGR03434">
    <property type="entry name" value="ADOP"/>
    <property type="match status" value="1"/>
</dbReference>
<dbReference type="eggNOG" id="COG0577">
    <property type="taxonomic scope" value="Bacteria"/>
</dbReference>
<reference evidence="10 11" key="1">
    <citation type="journal article" date="2014" name="Genome Announc.">
        <title>Genome Sequence and Methylome of Soil Bacterium Gemmatirosa kalamazoonensis KBS708T, a Member of the Rarely Cultivated Gemmatimonadetes Phylum.</title>
        <authorList>
            <person name="Debruyn J.M."/>
            <person name="Radosevich M."/>
            <person name="Wommack K.E."/>
            <person name="Polson S.W."/>
            <person name="Hauser L.J."/>
            <person name="Fawaz M.N."/>
            <person name="Korlach J."/>
            <person name="Tsai Y.C."/>
        </authorList>
    </citation>
    <scope>NUCLEOTIDE SEQUENCE [LARGE SCALE GENOMIC DNA]</scope>
    <source>
        <strain evidence="10 11">KBS708</strain>
    </source>
</reference>
<feature type="transmembrane region" description="Helical" evidence="7">
    <location>
        <begin position="277"/>
        <end position="303"/>
    </location>
</feature>
<keyword evidence="11" id="KW-1185">Reference proteome</keyword>
<feature type="transmembrane region" description="Helical" evidence="7">
    <location>
        <begin position="685"/>
        <end position="715"/>
    </location>
</feature>
<dbReference type="EMBL" id="CP007128">
    <property type="protein sequence ID" value="AHG87824.1"/>
    <property type="molecule type" value="Genomic_DNA"/>
</dbReference>
<feature type="domain" description="ABC3 transporter permease C-terminal" evidence="8">
    <location>
        <begin position="695"/>
        <end position="807"/>
    </location>
</feature>
<evidence type="ECO:0000313" key="10">
    <source>
        <dbReference type="EMBL" id="AHG87824.1"/>
    </source>
</evidence>
<keyword evidence="4 7" id="KW-1133">Transmembrane helix</keyword>
<organism evidence="10 11">
    <name type="scientific">Gemmatirosa kalamazoonensis</name>
    <dbReference type="NCBI Taxonomy" id="861299"/>
    <lineage>
        <taxon>Bacteria</taxon>
        <taxon>Pseudomonadati</taxon>
        <taxon>Gemmatimonadota</taxon>
        <taxon>Gemmatimonadia</taxon>
        <taxon>Gemmatimonadales</taxon>
        <taxon>Gemmatimonadaceae</taxon>
        <taxon>Gemmatirosa</taxon>
    </lineage>
</organism>
<feature type="transmembrane region" description="Helical" evidence="7">
    <location>
        <begin position="426"/>
        <end position="446"/>
    </location>
</feature>
<proteinExistence type="inferred from homology"/>
<comment type="similarity">
    <text evidence="6">Belongs to the ABC-4 integral membrane protein family.</text>
</comment>
<dbReference type="STRING" id="861299.J421_0287"/>
<evidence type="ECO:0000259" key="8">
    <source>
        <dbReference type="Pfam" id="PF02687"/>
    </source>
</evidence>
<protein>
    <submittedName>
        <fullName evidence="10">Permease</fullName>
    </submittedName>
</protein>
<dbReference type="Proteomes" id="UP000019151">
    <property type="component" value="Chromosome"/>
</dbReference>
<evidence type="ECO:0000256" key="1">
    <source>
        <dbReference type="ARBA" id="ARBA00004651"/>
    </source>
</evidence>
<accession>W0R9Q1</accession>
<dbReference type="AlphaFoldDB" id="W0R9Q1"/>
<feature type="domain" description="MacB-like periplasmic core" evidence="9">
    <location>
        <begin position="465"/>
        <end position="655"/>
    </location>
</feature>
<comment type="subcellular location">
    <subcellularLocation>
        <location evidence="1">Cell membrane</location>
        <topology evidence="1">Multi-pass membrane protein</topology>
    </subcellularLocation>
</comment>
<feature type="transmembrane region" description="Helical" evidence="7">
    <location>
        <begin position="735"/>
        <end position="759"/>
    </location>
</feature>
<dbReference type="KEGG" id="gba:J421_0287"/>
<keyword evidence="2" id="KW-1003">Cell membrane</keyword>
<feature type="transmembrane region" description="Helical" evidence="7">
    <location>
        <begin position="333"/>
        <end position="355"/>
    </location>
</feature>
<evidence type="ECO:0000256" key="6">
    <source>
        <dbReference type="ARBA" id="ARBA00038076"/>
    </source>
</evidence>
<keyword evidence="5 7" id="KW-0472">Membrane</keyword>
<dbReference type="GO" id="GO:0005886">
    <property type="term" value="C:plasma membrane"/>
    <property type="evidence" value="ECO:0007669"/>
    <property type="project" value="UniProtKB-SubCell"/>
</dbReference>
<dbReference type="HOGENOM" id="CLU_009433_1_0_0"/>
<dbReference type="InterPro" id="IPR017800">
    <property type="entry name" value="ADOP"/>
</dbReference>
<dbReference type="PANTHER" id="PTHR30572">
    <property type="entry name" value="MEMBRANE COMPONENT OF TRANSPORTER-RELATED"/>
    <property type="match status" value="1"/>
</dbReference>
<name>W0R9Q1_9BACT</name>
<feature type="domain" description="MacB-like periplasmic core" evidence="9">
    <location>
        <begin position="19"/>
        <end position="244"/>
    </location>
</feature>
<feature type="transmembrane region" description="Helical" evidence="7">
    <location>
        <begin position="375"/>
        <end position="395"/>
    </location>
</feature>
<dbReference type="Pfam" id="PF12704">
    <property type="entry name" value="MacB_PCD"/>
    <property type="match status" value="2"/>
</dbReference>
<evidence type="ECO:0000256" key="5">
    <source>
        <dbReference type="ARBA" id="ARBA00023136"/>
    </source>
</evidence>
<evidence type="ECO:0000313" key="11">
    <source>
        <dbReference type="Proteomes" id="UP000019151"/>
    </source>
</evidence>
<evidence type="ECO:0000256" key="2">
    <source>
        <dbReference type="ARBA" id="ARBA00022475"/>
    </source>
</evidence>
<feature type="transmembrane region" description="Helical" evidence="7">
    <location>
        <begin position="779"/>
        <end position="797"/>
    </location>
</feature>
<sequence length="814" mass="84475">MSTDLRLVLRLLRRAPAFTFAAVLCLAVGLGANTVAFSLLDAVALRPIPFPDAERLVDVHETSATKLCAGCGVGTSYEGFLDWKRDARSFDAMGAYVERGVVLGGDEGTVAAGRARRVAERVQGAVATAPLLALVGARPVLGRSLVAADEGRDAVRVVVLGHALWQRRFGGDSSIVGRTVRLNGLAHVVVGVLAPRFRFPEFAELWVPLTPSTASTGRDARELGVVARLRRGVGAPAASAEMATLARAIERAHPETQAEWSAAVTPLRTDMAGDEAIFGWTLFGAVVLVQLVVCANLAGLLLARAAGRWRELAVRAALGAGGRQLARHVIVEVAVLAAMGAAAGFLAARAALTAIAAQVEGSIPYWIELRMDWRAVLFCVGVTALTVAIVGGGVARRAARPDVQAALKDSAPTASATRRQSRMRDALVVGELAASLMLLAGAGLLVKTSLRLMRPAEGADATRLVSADVALLDTLWVDSSRVAAAAEQLAERVTRLPGVEAAGASRFEFLAGFGASDRAITIEGGATPAGASPRFAYAVTPGWWQARALRAVSGRLTTAADGAGAEPVVVINEAMARRLWPGASALGRRLKLGPSEATVAWRTVVGVVADEPRTGTSTRVQNLAYVPFAQWPGRPLSVLARARTPADVRALVAAIPGAVAAALPEEPVERVQTLAAGARATARPFWLIAVTLTALSAFAVLVTAVGVYGVIAYGVARRTREIGIRLTLGATRRDILALVGGRAVRLAAAGAALGLLGAAASTRVMRGMLLGTDPLDPGVLFGVTVLLSVVAVGAGAIPARRAARVEPTIALRAE</sequence>
<evidence type="ECO:0000256" key="7">
    <source>
        <dbReference type="SAM" id="Phobius"/>
    </source>
</evidence>
<dbReference type="PATRIC" id="fig|861299.3.peg.292"/>
<dbReference type="InterPro" id="IPR025857">
    <property type="entry name" value="MacB_PCD"/>
</dbReference>